<dbReference type="InterPro" id="IPR043566">
    <property type="entry name" value="Rabphilin/DOC2/Noc2"/>
</dbReference>
<evidence type="ECO:0000256" key="3">
    <source>
        <dbReference type="ARBA" id="ARBA00022490"/>
    </source>
</evidence>
<feature type="non-terminal residue" evidence="22">
    <location>
        <position position="1"/>
    </location>
</feature>
<evidence type="ECO:0000256" key="7">
    <source>
        <dbReference type="ARBA" id="ARBA00022833"/>
    </source>
</evidence>
<dbReference type="InterPro" id="IPR017455">
    <property type="entry name" value="Znf_FYVE-rel"/>
</dbReference>
<dbReference type="GO" id="GO:0031267">
    <property type="term" value="F:small GTPase binding"/>
    <property type="evidence" value="ECO:0007669"/>
    <property type="project" value="InterPro"/>
</dbReference>
<evidence type="ECO:0000313" key="23">
    <source>
        <dbReference type="Proteomes" id="UP000590623"/>
    </source>
</evidence>
<gene>
    <name evidence="22" type="primary">Doc2b</name>
    <name evidence="22" type="ORF">CINMEX_R09984</name>
</gene>
<accession>A0A7L2K0L3</accession>
<dbReference type="InterPro" id="IPR011011">
    <property type="entry name" value="Znf_FYVE_PHD"/>
</dbReference>
<dbReference type="PANTHER" id="PTHR45729">
    <property type="entry name" value="RABPHILIN, ISOFORM A"/>
    <property type="match status" value="1"/>
</dbReference>
<keyword evidence="5" id="KW-0677">Repeat</keyword>
<comment type="subunit">
    <text evidence="13">Recruited to dense-core vesicles through specific interaction with RAB27A in endocrine cells. Interacts with RAB3A, RAB3B, RAB3C and RAB3D. Interacts with ZYX.</text>
</comment>
<evidence type="ECO:0000256" key="12">
    <source>
        <dbReference type="ARBA" id="ARBA00034103"/>
    </source>
</evidence>
<dbReference type="SUPFAM" id="SSF49562">
    <property type="entry name" value="C2 domain (Calcium/lipid-binding domain, CaLB)"/>
    <property type="match status" value="2"/>
</dbReference>
<dbReference type="Proteomes" id="UP000590623">
    <property type="component" value="Unassembled WGS sequence"/>
</dbReference>
<evidence type="ECO:0000256" key="4">
    <source>
        <dbReference type="ARBA" id="ARBA00022723"/>
    </source>
</evidence>
<sequence length="704" mass="78153">PSHRLQTGWSVHTFQTEKQRKMQALSPKELEVILGVIRKAEKLDVVEQQRIGRLVERLENMRRNAMGNGLSQCLLCGETLGLLGSSSVFCQDCKKKVCTKCGIETVGAQKRPLWLCKICSEQREVWKRSGAWFYKGLPKYITPLKSSSSSKPLELQTQPWQGEAAVQEPESIGSSRSFTWARGKGWSSQPGGRWEKDLACPIAGRIPAVRGISLLEGPAGASLPGCLRIPRQKLPSPARSGLLRGWGGLAATAACMTLRKGEKMTISIQEHMAIDVCPGPIKPIKQISDYFPRFPRGLPAAVGRSSSALRPAVSQPSVSPAEAPREDEEDVDQLFGAHGTTPAEQPAKSQAPEEVVDPEGYESDDCTTLGTLDFSLLYDQENNALHCTINKAKVRLGPGGLKPMDHNGLADPYVKLHLLPGASKANKLRTKTLRNTLNPTWNETLTYYGITDEDMIRKTLRYGPIPGGTRGPSPSSAPISVCDEDKFRHNEFIGETRIPLKKLKPNQTKNFNICLEKQLPVTSLGWGRVWLWLHPGTAPRLGVFPPQIDKTEDKSLEERGRILISLKYSSQKQGLQVGILRCAHLAAMDANGYSDPYVKIYLKPDEDKKSKHKTAVKKKTLNPEFNEEFFYEIKHGDLAKKTLEVTVWDYDIGKSNDFIGGVVLGINAKGERLKHWFDCLKNKDKKIERWHTLTNELPGAVLSD</sequence>
<keyword evidence="7" id="KW-0862">Zinc</keyword>
<evidence type="ECO:0000256" key="9">
    <source>
        <dbReference type="ARBA" id="ARBA00023018"/>
    </source>
</evidence>
<keyword evidence="23" id="KW-1185">Reference proteome</keyword>
<dbReference type="GO" id="GO:0061669">
    <property type="term" value="P:spontaneous neurotransmitter secretion"/>
    <property type="evidence" value="ECO:0007669"/>
    <property type="project" value="TreeGrafter"/>
</dbReference>
<keyword evidence="8" id="KW-0106">Calcium</keyword>
<dbReference type="EMBL" id="VWYM01023748">
    <property type="protein sequence ID" value="NXR27681.1"/>
    <property type="molecule type" value="Genomic_DNA"/>
</dbReference>
<evidence type="ECO:0000256" key="14">
    <source>
        <dbReference type="ARBA" id="ARBA00074108"/>
    </source>
</evidence>
<evidence type="ECO:0000256" key="2">
    <source>
        <dbReference type="ARBA" id="ARBA00022483"/>
    </source>
</evidence>
<dbReference type="InterPro" id="IPR010911">
    <property type="entry name" value="Rab_BD"/>
</dbReference>
<evidence type="ECO:0000256" key="8">
    <source>
        <dbReference type="ARBA" id="ARBA00022837"/>
    </source>
</evidence>
<dbReference type="CDD" id="cd04035">
    <property type="entry name" value="C2A_Rabphilin_Doc2"/>
    <property type="match status" value="1"/>
</dbReference>
<dbReference type="PANTHER" id="PTHR45729:SF9">
    <property type="entry name" value="DOUBLE C2-LIKE DOMAIN-CONTAINING PROTEIN BETA"/>
    <property type="match status" value="1"/>
</dbReference>
<dbReference type="Gene3D" id="2.60.40.150">
    <property type="entry name" value="C2 domain"/>
    <property type="match status" value="2"/>
</dbReference>
<dbReference type="InterPro" id="IPR041282">
    <property type="entry name" value="FYVE_2"/>
</dbReference>
<dbReference type="GO" id="GO:0008270">
    <property type="term" value="F:zinc ion binding"/>
    <property type="evidence" value="ECO:0007669"/>
    <property type="project" value="UniProtKB-KW"/>
</dbReference>
<dbReference type="Gene3D" id="3.30.40.10">
    <property type="entry name" value="Zinc/RING finger domain, C3HC4 (zinc finger)"/>
    <property type="match status" value="1"/>
</dbReference>
<evidence type="ECO:0000256" key="11">
    <source>
        <dbReference type="ARBA" id="ARBA00023329"/>
    </source>
</evidence>
<dbReference type="InterPro" id="IPR047022">
    <property type="entry name" value="Rabphilin_Doc2_C2A"/>
</dbReference>
<organism evidence="22 23">
    <name type="scientific">Cinclus mexicanus</name>
    <name type="common">American dipper</name>
    <dbReference type="NCBI Taxonomy" id="161649"/>
    <lineage>
        <taxon>Eukaryota</taxon>
        <taxon>Metazoa</taxon>
        <taxon>Chordata</taxon>
        <taxon>Craniata</taxon>
        <taxon>Vertebrata</taxon>
        <taxon>Euteleostomi</taxon>
        <taxon>Archelosauria</taxon>
        <taxon>Archosauria</taxon>
        <taxon>Dinosauria</taxon>
        <taxon>Saurischia</taxon>
        <taxon>Theropoda</taxon>
        <taxon>Coelurosauria</taxon>
        <taxon>Aves</taxon>
        <taxon>Neognathae</taxon>
        <taxon>Neoaves</taxon>
        <taxon>Telluraves</taxon>
        <taxon>Australaves</taxon>
        <taxon>Passeriformes</taxon>
        <taxon>Cinclidae</taxon>
        <taxon>Cinclus</taxon>
    </lineage>
</organism>
<evidence type="ECO:0000256" key="15">
    <source>
        <dbReference type="ARBA" id="ARBA00075319"/>
    </source>
</evidence>
<dbReference type="GO" id="GO:0017158">
    <property type="term" value="P:regulation of calcium ion-dependent exocytosis"/>
    <property type="evidence" value="ECO:0007669"/>
    <property type="project" value="TreeGrafter"/>
</dbReference>
<dbReference type="PROSITE" id="PS50004">
    <property type="entry name" value="C2"/>
    <property type="match status" value="2"/>
</dbReference>
<dbReference type="GO" id="GO:0006887">
    <property type="term" value="P:exocytosis"/>
    <property type="evidence" value="ECO:0007669"/>
    <property type="project" value="UniProtKB-KW"/>
</dbReference>
<evidence type="ECO:0000256" key="1">
    <source>
        <dbReference type="ARBA" id="ARBA00004250"/>
    </source>
</evidence>
<dbReference type="GO" id="GO:0098793">
    <property type="term" value="C:presynapse"/>
    <property type="evidence" value="ECO:0007669"/>
    <property type="project" value="GOC"/>
</dbReference>
<evidence type="ECO:0000259" key="21">
    <source>
        <dbReference type="PROSITE" id="PS50916"/>
    </source>
</evidence>
<evidence type="ECO:0000256" key="18">
    <source>
        <dbReference type="SAM" id="MobiDB-lite"/>
    </source>
</evidence>
<dbReference type="CDD" id="cd15763">
    <property type="entry name" value="FYVE_RPH3L"/>
    <property type="match status" value="1"/>
</dbReference>
<comment type="subcellular location">
    <subcellularLocation>
        <location evidence="1">Cytoplasmic vesicle</location>
        <location evidence="1">Secretory vesicle membrane</location>
    </subcellularLocation>
    <subcellularLocation>
        <location evidence="12">Synapse</location>
    </subcellularLocation>
</comment>
<dbReference type="InterPro" id="IPR000008">
    <property type="entry name" value="C2_dom"/>
</dbReference>
<dbReference type="InterPro" id="IPR035892">
    <property type="entry name" value="C2_domain_sf"/>
</dbReference>
<dbReference type="FunFam" id="3.30.40.10:FF:000347">
    <property type="entry name" value="rab effector Noc2 isoform X1"/>
    <property type="match status" value="1"/>
</dbReference>
<evidence type="ECO:0000313" key="22">
    <source>
        <dbReference type="EMBL" id="NXR27681.1"/>
    </source>
</evidence>
<dbReference type="Pfam" id="PF02318">
    <property type="entry name" value="FYVE_2"/>
    <property type="match status" value="1"/>
</dbReference>
<evidence type="ECO:0000259" key="19">
    <source>
        <dbReference type="PROSITE" id="PS50004"/>
    </source>
</evidence>
<dbReference type="PRINTS" id="PR00399">
    <property type="entry name" value="SYNAPTOTAGMN"/>
</dbReference>
<keyword evidence="6 17" id="KW-0863">Zinc-finger</keyword>
<evidence type="ECO:0000256" key="13">
    <source>
        <dbReference type="ARBA" id="ARBA00066230"/>
    </source>
</evidence>
<dbReference type="FunFam" id="2.60.40.150:FF:000032">
    <property type="entry name" value="Double c2-like domain-containing"/>
    <property type="match status" value="1"/>
</dbReference>
<feature type="domain" description="C2" evidence="19">
    <location>
        <begin position="368"/>
        <end position="513"/>
    </location>
</feature>
<dbReference type="Pfam" id="PF00168">
    <property type="entry name" value="C2"/>
    <property type="match status" value="3"/>
</dbReference>
<protein>
    <recommendedName>
        <fullName evidence="14">Rab effector Noc2</fullName>
    </recommendedName>
    <alternativeName>
        <fullName evidence="16">No C2 domains protein</fullName>
    </alternativeName>
    <alternativeName>
        <fullName evidence="15">Rabphilin-3A-like protein</fullName>
    </alternativeName>
</protein>
<feature type="domain" description="FYVE-type" evidence="20">
    <location>
        <begin position="67"/>
        <end position="124"/>
    </location>
</feature>
<keyword evidence="10" id="KW-0472">Membrane</keyword>
<evidence type="ECO:0000256" key="5">
    <source>
        <dbReference type="ARBA" id="ARBA00022737"/>
    </source>
</evidence>
<evidence type="ECO:0000256" key="16">
    <source>
        <dbReference type="ARBA" id="ARBA00083393"/>
    </source>
</evidence>
<dbReference type="GO" id="GO:0030658">
    <property type="term" value="C:transport vesicle membrane"/>
    <property type="evidence" value="ECO:0007669"/>
    <property type="project" value="UniProtKB-SubCell"/>
</dbReference>
<dbReference type="FunFam" id="2.60.40.150:FF:000023">
    <property type="entry name" value="Double C2-like domain-containing protein"/>
    <property type="match status" value="1"/>
</dbReference>
<dbReference type="InterPro" id="IPR013083">
    <property type="entry name" value="Znf_RING/FYVE/PHD"/>
</dbReference>
<dbReference type="InterPro" id="IPR041857">
    <property type="entry name" value="Noc2_FYVE"/>
</dbReference>
<dbReference type="GO" id="GO:0006886">
    <property type="term" value="P:intracellular protein transport"/>
    <property type="evidence" value="ECO:0007669"/>
    <property type="project" value="InterPro"/>
</dbReference>
<dbReference type="SMART" id="SM00239">
    <property type="entry name" value="C2"/>
    <property type="match status" value="2"/>
</dbReference>
<feature type="compositionally biased region" description="Polar residues" evidence="18">
    <location>
        <begin position="305"/>
        <end position="318"/>
    </location>
</feature>
<feature type="domain" description="C2" evidence="19">
    <location>
        <begin position="558"/>
        <end position="691"/>
    </location>
</feature>
<evidence type="ECO:0000256" key="17">
    <source>
        <dbReference type="PROSITE-ProRule" id="PRU00091"/>
    </source>
</evidence>
<dbReference type="PROSITE" id="PS50178">
    <property type="entry name" value="ZF_FYVE"/>
    <property type="match status" value="1"/>
</dbReference>
<keyword evidence="3" id="KW-0963">Cytoplasm</keyword>
<keyword evidence="11" id="KW-0968">Cytoplasmic vesicle</keyword>
<feature type="non-terminal residue" evidence="22">
    <location>
        <position position="704"/>
    </location>
</feature>
<comment type="caution">
    <text evidence="22">The sequence shown here is derived from an EMBL/GenBank/DDBJ whole genome shotgun (WGS) entry which is preliminary data.</text>
</comment>
<reference evidence="22 23" key="1">
    <citation type="submission" date="2019-09" db="EMBL/GenBank/DDBJ databases">
        <title>Bird 10,000 Genomes (B10K) Project - Family phase.</title>
        <authorList>
            <person name="Zhang G."/>
        </authorList>
    </citation>
    <scope>NUCLEOTIDE SEQUENCE [LARGE SCALE GENOMIC DNA]</scope>
    <source>
        <strain evidence="22">B10K-DU-001-77</strain>
        <tissue evidence="22">Muscle</tissue>
    </source>
</reference>
<keyword evidence="9" id="KW-0770">Synapse</keyword>
<evidence type="ECO:0000256" key="10">
    <source>
        <dbReference type="ARBA" id="ARBA00023136"/>
    </source>
</evidence>
<dbReference type="PROSITE" id="PS50916">
    <property type="entry name" value="RABBD"/>
    <property type="match status" value="1"/>
</dbReference>
<dbReference type="PRINTS" id="PR00360">
    <property type="entry name" value="C2DOMAIN"/>
</dbReference>
<dbReference type="InterPro" id="IPR001565">
    <property type="entry name" value="Synaptotagmin"/>
</dbReference>
<dbReference type="OrthoDB" id="270970at2759"/>
<feature type="domain" description="RabBD" evidence="21">
    <location>
        <begin position="19"/>
        <end position="136"/>
    </location>
</feature>
<proteinExistence type="predicted"/>
<feature type="region of interest" description="Disordered" evidence="18">
    <location>
        <begin position="305"/>
        <end position="362"/>
    </location>
</feature>
<evidence type="ECO:0000259" key="20">
    <source>
        <dbReference type="PROSITE" id="PS50178"/>
    </source>
</evidence>
<evidence type="ECO:0000256" key="6">
    <source>
        <dbReference type="ARBA" id="ARBA00022771"/>
    </source>
</evidence>
<keyword evidence="4" id="KW-0479">Metal-binding</keyword>
<dbReference type="CDD" id="cd08384">
    <property type="entry name" value="C2B_Rabphilin_Doc2"/>
    <property type="match status" value="1"/>
</dbReference>
<dbReference type="SUPFAM" id="SSF57903">
    <property type="entry name" value="FYVE/PHD zinc finger"/>
    <property type="match status" value="1"/>
</dbReference>
<keyword evidence="2" id="KW-0268">Exocytosis</keyword>
<name>A0A7L2K0L3_CINMU</name>
<dbReference type="AlphaFoldDB" id="A0A7L2K0L3"/>